<keyword evidence="5 7" id="KW-0472">Membrane</keyword>
<dbReference type="CDD" id="cd16429">
    <property type="entry name" value="VirB10"/>
    <property type="match status" value="1"/>
</dbReference>
<evidence type="ECO:0000256" key="3">
    <source>
        <dbReference type="ARBA" id="ARBA00022692"/>
    </source>
</evidence>
<gene>
    <name evidence="8" type="ORF">pPAA3_0012</name>
</gene>
<name>D8MC01_9GAMM</name>
<evidence type="ECO:0000256" key="6">
    <source>
        <dbReference type="SAM" id="MobiDB-lite"/>
    </source>
</evidence>
<evidence type="ECO:0000313" key="8">
    <source>
        <dbReference type="EMBL" id="CBL47403.1"/>
    </source>
</evidence>
<dbReference type="EMBL" id="FN691998">
    <property type="protein sequence ID" value="CBL47403.1"/>
    <property type="molecule type" value="Genomic_DNA"/>
</dbReference>
<feature type="region of interest" description="Disordered" evidence="6">
    <location>
        <begin position="100"/>
        <end position="215"/>
    </location>
</feature>
<feature type="compositionally biased region" description="Polar residues" evidence="6">
    <location>
        <begin position="106"/>
        <end position="125"/>
    </location>
</feature>
<organism evidence="8">
    <name type="scientific">Photorhabdus asymbiotica</name>
    <dbReference type="NCBI Taxonomy" id="291112"/>
    <lineage>
        <taxon>Bacteria</taxon>
        <taxon>Pseudomonadati</taxon>
        <taxon>Pseudomonadota</taxon>
        <taxon>Gammaproteobacteria</taxon>
        <taxon>Enterobacterales</taxon>
        <taxon>Morganellaceae</taxon>
        <taxon>Photorhabdus</taxon>
    </lineage>
</organism>
<feature type="compositionally biased region" description="Polar residues" evidence="6">
    <location>
        <begin position="182"/>
        <end position="205"/>
    </location>
</feature>
<accession>D8MC01</accession>
<reference evidence="8" key="1">
    <citation type="journal article" date="2010" name="FEMS Microbiol. Lett.">
        <title>New plasmids and putative virulence factors from the draft genome of an Australian clinical isolate of Photorhabdus asymbiotica.</title>
        <authorList>
            <person name="Wilkinson P.A."/>
            <person name="Paszkiewicz K."/>
            <person name="Moorhouse A."/>
            <person name="Szubert J.M."/>
            <person name="Beatson S."/>
            <person name="Gerrard J."/>
            <person name="Waterfield N.R."/>
            <person name="ffrench-Constant R.H."/>
        </authorList>
    </citation>
    <scope>NUCLEOTIDE SEQUENCE</scope>
    <source>
        <strain evidence="8">Kingscliff</strain>
        <plasmid evidence="8">pPAA3</plasmid>
    </source>
</reference>
<keyword evidence="3 7" id="KW-0812">Transmembrane</keyword>
<dbReference type="InterPro" id="IPR042217">
    <property type="entry name" value="T4SS_VirB10/TrbI"/>
</dbReference>
<comment type="similarity">
    <text evidence="2">Belongs to the TrbI/VirB10 family.</text>
</comment>
<proteinExistence type="inferred from homology"/>
<dbReference type="NCBIfam" id="NF041422">
    <property type="entry name" value="VirB10_subf"/>
    <property type="match status" value="1"/>
</dbReference>
<dbReference type="Gene3D" id="2.40.128.260">
    <property type="entry name" value="Type IV secretion system, VirB10/TraB/TrbI"/>
    <property type="match status" value="2"/>
</dbReference>
<feature type="transmembrane region" description="Helical" evidence="7">
    <location>
        <begin position="68"/>
        <end position="90"/>
    </location>
</feature>
<feature type="compositionally biased region" description="Basic and acidic residues" evidence="6">
    <location>
        <begin position="29"/>
        <end position="45"/>
    </location>
</feature>
<evidence type="ECO:0000256" key="4">
    <source>
        <dbReference type="ARBA" id="ARBA00022989"/>
    </source>
</evidence>
<geneLocation type="plasmid" evidence="8">
    <name>pPAA3</name>
</geneLocation>
<feature type="compositionally biased region" description="Low complexity" evidence="6">
    <location>
        <begin position="130"/>
        <end position="145"/>
    </location>
</feature>
<evidence type="ECO:0000256" key="7">
    <source>
        <dbReference type="SAM" id="Phobius"/>
    </source>
</evidence>
<comment type="subcellular location">
    <subcellularLocation>
        <location evidence="1">Membrane</location>
        <topology evidence="1">Single-pass membrane protein</topology>
    </subcellularLocation>
</comment>
<evidence type="ECO:0000256" key="5">
    <source>
        <dbReference type="ARBA" id="ARBA00023136"/>
    </source>
</evidence>
<evidence type="ECO:0000256" key="2">
    <source>
        <dbReference type="ARBA" id="ARBA00010265"/>
    </source>
</evidence>
<dbReference type="Pfam" id="PF03743">
    <property type="entry name" value="TrbI"/>
    <property type="match status" value="1"/>
</dbReference>
<feature type="region of interest" description="Disordered" evidence="6">
    <location>
        <begin position="1"/>
        <end position="65"/>
    </location>
</feature>
<keyword evidence="8" id="KW-0614">Plasmid</keyword>
<sequence length="420" mass="46053">MSEENKNPLPEDEAHTPSPAQPEKSIATLEREARAKREAKLHEEQEDKEDNPVQPAVNKLKKRKRSKATAFLAIVAVALIFAASGGNWVYRNLIWQPTEEKKTEDTGQTNKTDYRQRTNLGQNNDTGEEPPQTGNNPTNGTTAGQVAPSVPTGLDKAQFLVRRDGASSSQGQVKTRREEMTVTVSQNAGQAGDSNPSAPSGNAATEPQKRAEPVRRIPYNPDLYVPENTAIPCSLDYRFVSDRAGKIRCTITKDIWSASGNTKLIEKGTGATGLYQTGAEEGMKHGQGRAFIIATKLRTRQAPFLDIPLIDTSAAGELGEAGVDGWIDTHFWQRFGGALMVGMIPDIGAWASNSAGKKDRNTDYTENSRQAMAEMAKTTLENSINIPPTLYKNQGEIINLITGQDIDFSNIYTLRMKHER</sequence>
<keyword evidence="4 7" id="KW-1133">Transmembrane helix</keyword>
<protein>
    <submittedName>
        <fullName evidence="8">Pilx10/VirB10-like protein</fullName>
    </submittedName>
</protein>
<dbReference type="InterPro" id="IPR005498">
    <property type="entry name" value="T4SS_VirB10/TraB/TrbI"/>
</dbReference>
<evidence type="ECO:0000256" key="1">
    <source>
        <dbReference type="ARBA" id="ARBA00004167"/>
    </source>
</evidence>
<dbReference type="AlphaFoldDB" id="D8MC01"/>
<dbReference type="GO" id="GO:0016020">
    <property type="term" value="C:membrane"/>
    <property type="evidence" value="ECO:0007669"/>
    <property type="project" value="UniProtKB-SubCell"/>
</dbReference>